<dbReference type="AlphaFoldDB" id="A0A916F9C9"/>
<sequence>MKQVVGHRFSCRCIFHADFNQALVLSSELNRWKGNQGYSGVQLFYMQIAERYFEYNLGKKQERGIHDGVKKIILM</sequence>
<evidence type="ECO:0000313" key="2">
    <source>
        <dbReference type="Proteomes" id="UP000675882"/>
    </source>
</evidence>
<proteinExistence type="predicted"/>
<gene>
    <name evidence="1" type="ORF">NTGZN8_340073</name>
</gene>
<reference evidence="1" key="1">
    <citation type="submission" date="2021-02" db="EMBL/GenBank/DDBJ databases">
        <authorList>
            <person name="Han P."/>
        </authorList>
    </citation>
    <scope>NUCLEOTIDE SEQUENCE</scope>
    <source>
        <strain evidence="1">Candidatus Nitrotoga sp. ZN8</strain>
    </source>
</reference>
<dbReference type="Proteomes" id="UP000675882">
    <property type="component" value="Unassembled WGS sequence"/>
</dbReference>
<keyword evidence="2" id="KW-1185">Reference proteome</keyword>
<dbReference type="EMBL" id="CAJNBL010000028">
    <property type="protein sequence ID" value="CAE6725814.1"/>
    <property type="molecule type" value="Genomic_DNA"/>
</dbReference>
<comment type="caution">
    <text evidence="1">The sequence shown here is derived from an EMBL/GenBank/DDBJ whole genome shotgun (WGS) entry which is preliminary data.</text>
</comment>
<organism evidence="1 2">
    <name type="scientific">Candidatus Nitrotoga fabula</name>
    <dbReference type="NCBI Taxonomy" id="2182327"/>
    <lineage>
        <taxon>Bacteria</taxon>
        <taxon>Pseudomonadati</taxon>
        <taxon>Pseudomonadota</taxon>
        <taxon>Betaproteobacteria</taxon>
        <taxon>Nitrosomonadales</taxon>
        <taxon>Gallionellaceae</taxon>
        <taxon>Candidatus Nitrotoga</taxon>
    </lineage>
</organism>
<accession>A0A916F9C9</accession>
<evidence type="ECO:0000313" key="1">
    <source>
        <dbReference type="EMBL" id="CAE6725814.1"/>
    </source>
</evidence>
<protein>
    <submittedName>
        <fullName evidence="1">Uncharacterized protein</fullName>
    </submittedName>
</protein>
<name>A0A916F9C9_9PROT</name>